<reference evidence="2 3" key="1">
    <citation type="submission" date="2020-08" db="EMBL/GenBank/DDBJ databases">
        <title>Genomic Encyclopedia of Type Strains, Phase IV (KMG-IV): sequencing the most valuable type-strain genomes for metagenomic binning, comparative biology and taxonomic classification.</title>
        <authorList>
            <person name="Goeker M."/>
        </authorList>
    </citation>
    <scope>NUCLEOTIDE SEQUENCE [LARGE SCALE GENOMIC DNA]</scope>
    <source>
        <strain evidence="2 3">DSM 44197</strain>
    </source>
</reference>
<feature type="domain" description="SnoaL-like" evidence="1">
    <location>
        <begin position="21"/>
        <end position="141"/>
    </location>
</feature>
<dbReference type="InterPro" id="IPR037401">
    <property type="entry name" value="SnoaL-like"/>
</dbReference>
<dbReference type="AlphaFoldDB" id="A0A7W3QNH5"/>
<name>A0A7W3QNH5_ACTNM</name>
<sequence length="153" mass="16062">MSTSTPKTPAGGPAAADQAAVAALTQRVVAAWAYQDADSFAGVFTEDGTMILPGLFKKGPDEIRAHMKDAFETTYKGTQVTGRPVDLRFLAPDVALLLTQGGVLAAGESEVSDEQAIRASWLCVKRDGEWRLAAYQNSPAVQSLPTPGASSHA</sequence>
<dbReference type="Gene3D" id="3.10.450.50">
    <property type="match status" value="1"/>
</dbReference>
<dbReference type="InterPro" id="IPR032710">
    <property type="entry name" value="NTF2-like_dom_sf"/>
</dbReference>
<dbReference type="InterPro" id="IPR011944">
    <property type="entry name" value="Steroid_delta5-4_isomerase"/>
</dbReference>
<protein>
    <submittedName>
        <fullName evidence="2">Uncharacterized protein (TIGR02246 family)</fullName>
    </submittedName>
</protein>
<dbReference type="Pfam" id="PF13474">
    <property type="entry name" value="SnoaL_3"/>
    <property type="match status" value="1"/>
</dbReference>
<evidence type="ECO:0000259" key="1">
    <source>
        <dbReference type="Pfam" id="PF13474"/>
    </source>
</evidence>
<dbReference type="EMBL" id="JACJIA010000006">
    <property type="protein sequence ID" value="MBA8953038.1"/>
    <property type="molecule type" value="Genomic_DNA"/>
</dbReference>
<organism evidence="2 3">
    <name type="scientific">Actinomadura namibiensis</name>
    <dbReference type="NCBI Taxonomy" id="182080"/>
    <lineage>
        <taxon>Bacteria</taxon>
        <taxon>Bacillati</taxon>
        <taxon>Actinomycetota</taxon>
        <taxon>Actinomycetes</taxon>
        <taxon>Streptosporangiales</taxon>
        <taxon>Thermomonosporaceae</taxon>
        <taxon>Actinomadura</taxon>
    </lineage>
</organism>
<dbReference type="NCBIfam" id="TIGR02246">
    <property type="entry name" value="SgcJ/EcaC family oxidoreductase"/>
    <property type="match status" value="1"/>
</dbReference>
<dbReference type="Proteomes" id="UP000572680">
    <property type="component" value="Unassembled WGS sequence"/>
</dbReference>
<keyword evidence="3" id="KW-1185">Reference proteome</keyword>
<dbReference type="SUPFAM" id="SSF54427">
    <property type="entry name" value="NTF2-like"/>
    <property type="match status" value="1"/>
</dbReference>
<proteinExistence type="predicted"/>
<dbReference type="RefSeq" id="WP_182845292.1">
    <property type="nucleotide sequence ID" value="NZ_BAAALP010000036.1"/>
</dbReference>
<gene>
    <name evidence="2" type="ORF">HNR61_004688</name>
</gene>
<accession>A0A7W3QNH5</accession>
<evidence type="ECO:0000313" key="3">
    <source>
        <dbReference type="Proteomes" id="UP000572680"/>
    </source>
</evidence>
<evidence type="ECO:0000313" key="2">
    <source>
        <dbReference type="EMBL" id="MBA8953038.1"/>
    </source>
</evidence>
<comment type="caution">
    <text evidence="2">The sequence shown here is derived from an EMBL/GenBank/DDBJ whole genome shotgun (WGS) entry which is preliminary data.</text>
</comment>